<organism evidence="1 2">
    <name type="scientific">Spiromyces aspiralis</name>
    <dbReference type="NCBI Taxonomy" id="68401"/>
    <lineage>
        <taxon>Eukaryota</taxon>
        <taxon>Fungi</taxon>
        <taxon>Fungi incertae sedis</taxon>
        <taxon>Zoopagomycota</taxon>
        <taxon>Kickxellomycotina</taxon>
        <taxon>Kickxellomycetes</taxon>
        <taxon>Kickxellales</taxon>
        <taxon>Kickxellaceae</taxon>
        <taxon>Spiromyces</taxon>
    </lineage>
</organism>
<protein>
    <submittedName>
        <fullName evidence="1">Uncharacterized protein</fullName>
    </submittedName>
</protein>
<proteinExistence type="predicted"/>
<dbReference type="EMBL" id="JAMZIH010000408">
    <property type="protein sequence ID" value="KAJ1679393.1"/>
    <property type="molecule type" value="Genomic_DNA"/>
</dbReference>
<evidence type="ECO:0000313" key="1">
    <source>
        <dbReference type="EMBL" id="KAJ1679393.1"/>
    </source>
</evidence>
<keyword evidence="2" id="KW-1185">Reference proteome</keyword>
<dbReference type="Proteomes" id="UP001145114">
    <property type="component" value="Unassembled WGS sequence"/>
</dbReference>
<reference evidence="1" key="1">
    <citation type="submission" date="2022-06" db="EMBL/GenBank/DDBJ databases">
        <title>Phylogenomic reconstructions and comparative analyses of Kickxellomycotina fungi.</title>
        <authorList>
            <person name="Reynolds N.K."/>
            <person name="Stajich J.E."/>
            <person name="Barry K."/>
            <person name="Grigoriev I.V."/>
            <person name="Crous P."/>
            <person name="Smith M.E."/>
        </authorList>
    </citation>
    <scope>NUCLEOTIDE SEQUENCE</scope>
    <source>
        <strain evidence="1">RSA 2271</strain>
    </source>
</reference>
<name>A0ACC1HS63_9FUNG</name>
<sequence>MSARRDTDQGHQETRFGSINQGENEKYLVCENGAKRIKELLSSMKPEEAIETFQTESQLDVPNAAAIYNMAGDFGLSRSALDSSVFEAVRKAVLMILDATVHYLSIEELQAIPLMLLRQRPSEIPANILAFIKENSKVYDQCSLEIKQVLWQSDISMFEDYMDLLIQRYCQDFDHEYDMSGAEAQNYVQKRRRQQSLADIGNAIGRIYSLYMHLLKMVRNRYLETGDDKFCILRLEITMWMHDKDITEIIDEDVCHRLAWALDACVSQNSLEDRQIREIKKFFDSIPREDQAYADISMILNVPYVRDLLARHIMLRVCNPSSSGSGNIEDDRNVSWASAVINLGAQAHNILVTKRFKIPRLDRNTVYILYRSVSESAALDRMRAATEQADRHSNLALGRNDSSHLYDPPTLAVDSMRNNEVARRVLYQYVLNRAASGDLHALEAWLPAIVAAAGQFFQGVSQDSSFASAKKIPDPDPEQAKDIANPLPKPSVQGALEYVREIETFLRTLRAKLVQRPSLVSFVVGRAAELSSASEVGDSSRPSTVHSMLELFFDKLVPISAAAHCEWVRFLISAQEVVNVDISKSAANVRPGESGGYGKPLQEPINLKAIVLLHRWAERSAAYGCVGPENEGEIRDLYAKLEAESYPNAFSFRIHRSTTTFVARIVTASRDAPQNE</sequence>
<evidence type="ECO:0000313" key="2">
    <source>
        <dbReference type="Proteomes" id="UP001145114"/>
    </source>
</evidence>
<accession>A0ACC1HS63</accession>
<gene>
    <name evidence="1" type="ORF">EV182_002141</name>
</gene>
<comment type="caution">
    <text evidence="1">The sequence shown here is derived from an EMBL/GenBank/DDBJ whole genome shotgun (WGS) entry which is preliminary data.</text>
</comment>